<dbReference type="PROSITE" id="PS50104">
    <property type="entry name" value="TIR"/>
    <property type="match status" value="1"/>
</dbReference>
<dbReference type="Gene3D" id="1.10.8.430">
    <property type="entry name" value="Helical domain of apoptotic protease-activating factors"/>
    <property type="match status" value="1"/>
</dbReference>
<dbReference type="SUPFAM" id="SSF52200">
    <property type="entry name" value="Toll/Interleukin receptor TIR domain"/>
    <property type="match status" value="1"/>
</dbReference>
<dbReference type="Gene3D" id="3.40.50.300">
    <property type="entry name" value="P-loop containing nucleotide triphosphate hydrolases"/>
    <property type="match status" value="1"/>
</dbReference>
<name>A0ABQ9MR91_HEVBR</name>
<evidence type="ECO:0000256" key="1">
    <source>
        <dbReference type="ARBA" id="ARBA00022614"/>
    </source>
</evidence>
<dbReference type="InterPro" id="IPR002182">
    <property type="entry name" value="NB-ARC"/>
</dbReference>
<keyword evidence="3" id="KW-0611">Plant defense</keyword>
<comment type="caution">
    <text evidence="5">The sequence shown here is derived from an EMBL/GenBank/DDBJ whole genome shotgun (WGS) entry which is preliminary data.</text>
</comment>
<evidence type="ECO:0000256" key="3">
    <source>
        <dbReference type="ARBA" id="ARBA00022821"/>
    </source>
</evidence>
<reference evidence="5" key="1">
    <citation type="journal article" date="2023" name="Plant Biotechnol. J.">
        <title>Chromosome-level wild Hevea brasiliensis genome provides new tools for genomic-assisted breeding and valuable loci to elevate rubber yield.</title>
        <authorList>
            <person name="Cheng H."/>
            <person name="Song X."/>
            <person name="Hu Y."/>
            <person name="Wu T."/>
            <person name="Yang Q."/>
            <person name="An Z."/>
            <person name="Feng S."/>
            <person name="Deng Z."/>
            <person name="Wu W."/>
            <person name="Zeng X."/>
            <person name="Tu M."/>
            <person name="Wang X."/>
            <person name="Huang H."/>
        </authorList>
    </citation>
    <scope>NUCLEOTIDE SEQUENCE</scope>
    <source>
        <strain evidence="5">MT/VB/25A 57/8</strain>
    </source>
</reference>
<evidence type="ECO:0000259" key="4">
    <source>
        <dbReference type="PROSITE" id="PS50104"/>
    </source>
</evidence>
<evidence type="ECO:0000313" key="6">
    <source>
        <dbReference type="Proteomes" id="UP001174677"/>
    </source>
</evidence>
<accession>A0ABQ9MR91</accession>
<dbReference type="InterPro" id="IPR001611">
    <property type="entry name" value="Leu-rich_rpt"/>
</dbReference>
<protein>
    <recommendedName>
        <fullName evidence="4">TIR domain-containing protein</fullName>
    </recommendedName>
</protein>
<sequence length="1040" mass="120330">MVLITEVSSSSSSSSSSEKWKYDAFLSFRGDDIRNSFISHMYKGLCQEGINTFKDDRELEKGQSISQALPKAIGESRVLIIIFSKNYASSTWCLDELVEILQCKKAGRQTVLPIFYDVTPSQVRKQLGNFEEAFAVHEERFRENIEKVQRWRAAMTEVADLSGWDLQDRDESDFIHEIVKDIISKLGRSGTDITKGLVGMESRLEKMRSYMDIGQSNKVKIIGVWGMGGIGKTTITSVVYKQMYSQFDGSSFLEDVRETSKAHNGLASLQSKLLSAILNRDLKVYDVYKGTDEIRKRLYHKKVLIILDDVDELQQLECLIGKRDENWFGVGTRIIITTRNKHLLAQHGVDNEYMVEKLGHMEAVELFHLKAFKNDCPTKEYVELSDQFVMHASGLPLALSVLGSHLYAKSIKEWKSALDRLKKIPNEEIIRKLQISFDGLDEIDKKIFLDIACFFSGMAEDYVRRILDSCGFYPDSGIEELINKSLITVSYKRVHMHDLLRKMGQEIVRRESRKELGRRSRIWLREDFYHVLMKDTGSQEIEGIVLDLSDKKAKLISAKGFSRMNYLRLLILRNASIFHGLEYLSNELRYLEWHDFPFKSLPSAFQPNKLVELHMQHSNLKHLWKAIKPIKSLKIIDLSYSINLAKTPDFTKFPNLEELNFQGCTRLSKVHQSLEVLKSLVSLNLQDCKNLVILPDGMWNLKSLKILNVGGCVKLFKWIGFGTRQIPMAKIREFLFPTWLQRAKRNQTPQALGLTTWPFLKDLNLSCCSISEGVIPNDLRCFPLLEKLNLSGNPLLSIPSSIGQLSKLIALDFSNCTRLESLPALPPNTVELCFENCTSLQTLPDLVQLYTLINLNLFNCTRLESMPDLPSRVIYVDMENCTALETLPNLFEKHCVWKKFHMNFLNCFKLNYCQSKINVAFTWLRSYLLSLYEIRKLLKIEQEEFEEICHQVRSLFLKKLAYILITLFFSSFKIVYARILLQEGIDPSSELPKFKAETELRIKLNENWWMRNYLLLLYEIRKIEQSFQNEEEFQVIRHQV</sequence>
<dbReference type="InterPro" id="IPR000157">
    <property type="entry name" value="TIR_dom"/>
</dbReference>
<dbReference type="Pfam" id="PF23282">
    <property type="entry name" value="WHD_ROQ1"/>
    <property type="match status" value="1"/>
</dbReference>
<dbReference type="Pfam" id="PF01582">
    <property type="entry name" value="TIR"/>
    <property type="match status" value="1"/>
</dbReference>
<dbReference type="SUPFAM" id="SSF52058">
    <property type="entry name" value="L domain-like"/>
    <property type="match status" value="1"/>
</dbReference>
<dbReference type="InterPro" id="IPR035897">
    <property type="entry name" value="Toll_tir_struct_dom_sf"/>
</dbReference>
<organism evidence="5 6">
    <name type="scientific">Hevea brasiliensis</name>
    <name type="common">Para rubber tree</name>
    <name type="synonym">Siphonia brasiliensis</name>
    <dbReference type="NCBI Taxonomy" id="3981"/>
    <lineage>
        <taxon>Eukaryota</taxon>
        <taxon>Viridiplantae</taxon>
        <taxon>Streptophyta</taxon>
        <taxon>Embryophyta</taxon>
        <taxon>Tracheophyta</taxon>
        <taxon>Spermatophyta</taxon>
        <taxon>Magnoliopsida</taxon>
        <taxon>eudicotyledons</taxon>
        <taxon>Gunneridae</taxon>
        <taxon>Pentapetalae</taxon>
        <taxon>rosids</taxon>
        <taxon>fabids</taxon>
        <taxon>Malpighiales</taxon>
        <taxon>Euphorbiaceae</taxon>
        <taxon>Crotonoideae</taxon>
        <taxon>Micrandreae</taxon>
        <taxon>Hevea</taxon>
    </lineage>
</organism>
<dbReference type="PANTHER" id="PTHR11017">
    <property type="entry name" value="LEUCINE-RICH REPEAT-CONTAINING PROTEIN"/>
    <property type="match status" value="1"/>
</dbReference>
<dbReference type="InterPro" id="IPR044974">
    <property type="entry name" value="Disease_R_plants"/>
</dbReference>
<dbReference type="SMART" id="SM00255">
    <property type="entry name" value="TIR"/>
    <property type="match status" value="1"/>
</dbReference>
<dbReference type="Pfam" id="PF07725">
    <property type="entry name" value="LRR_3"/>
    <property type="match status" value="1"/>
</dbReference>
<dbReference type="InterPro" id="IPR036390">
    <property type="entry name" value="WH_DNA-bd_sf"/>
</dbReference>
<dbReference type="InterPro" id="IPR032675">
    <property type="entry name" value="LRR_dom_sf"/>
</dbReference>
<dbReference type="PANTHER" id="PTHR11017:SF553">
    <property type="entry name" value="ADP-RIBOSYL CYCLASE_CYCLIC ADP-RIBOSE HYDROLASE"/>
    <property type="match status" value="1"/>
</dbReference>
<dbReference type="SUPFAM" id="SSF46785">
    <property type="entry name" value="Winged helix' DNA-binding domain"/>
    <property type="match status" value="1"/>
</dbReference>
<dbReference type="Proteomes" id="UP001174677">
    <property type="component" value="Chromosome 4"/>
</dbReference>
<dbReference type="InterPro" id="IPR058192">
    <property type="entry name" value="WHD_ROQ1-like"/>
</dbReference>
<dbReference type="EMBL" id="JARPOI010000004">
    <property type="protein sequence ID" value="KAJ9182804.1"/>
    <property type="molecule type" value="Genomic_DNA"/>
</dbReference>
<dbReference type="InterPro" id="IPR011713">
    <property type="entry name" value="Leu-rich_rpt_3"/>
</dbReference>
<dbReference type="PRINTS" id="PR00364">
    <property type="entry name" value="DISEASERSIST"/>
</dbReference>
<dbReference type="Pfam" id="PF00931">
    <property type="entry name" value="NB-ARC"/>
    <property type="match status" value="1"/>
</dbReference>
<dbReference type="PROSITE" id="PS51450">
    <property type="entry name" value="LRR"/>
    <property type="match status" value="1"/>
</dbReference>
<dbReference type="SUPFAM" id="SSF52540">
    <property type="entry name" value="P-loop containing nucleoside triphosphate hydrolases"/>
    <property type="match status" value="1"/>
</dbReference>
<feature type="domain" description="TIR" evidence="4">
    <location>
        <begin position="20"/>
        <end position="186"/>
    </location>
</feature>
<dbReference type="InterPro" id="IPR027417">
    <property type="entry name" value="P-loop_NTPase"/>
</dbReference>
<dbReference type="Gene3D" id="3.80.10.10">
    <property type="entry name" value="Ribonuclease Inhibitor"/>
    <property type="match status" value="2"/>
</dbReference>
<dbReference type="InterPro" id="IPR042197">
    <property type="entry name" value="Apaf_helical"/>
</dbReference>
<keyword evidence="6" id="KW-1185">Reference proteome</keyword>
<evidence type="ECO:0000256" key="2">
    <source>
        <dbReference type="ARBA" id="ARBA00022737"/>
    </source>
</evidence>
<evidence type="ECO:0000313" key="5">
    <source>
        <dbReference type="EMBL" id="KAJ9182804.1"/>
    </source>
</evidence>
<dbReference type="Gene3D" id="3.40.50.10140">
    <property type="entry name" value="Toll/interleukin-1 receptor homology (TIR) domain"/>
    <property type="match status" value="1"/>
</dbReference>
<keyword evidence="1" id="KW-0433">Leucine-rich repeat</keyword>
<gene>
    <name evidence="5" type="ORF">P3X46_006757</name>
</gene>
<keyword evidence="2" id="KW-0677">Repeat</keyword>
<proteinExistence type="predicted"/>